<dbReference type="Proteomes" id="UP000193689">
    <property type="component" value="Unassembled WGS sequence"/>
</dbReference>
<dbReference type="EMBL" id="MCFJ01000002">
    <property type="protein sequence ID" value="ORY70152.1"/>
    <property type="molecule type" value="Genomic_DNA"/>
</dbReference>
<organism evidence="1 2">
    <name type="scientific">Pseudomassariella vexata</name>
    <dbReference type="NCBI Taxonomy" id="1141098"/>
    <lineage>
        <taxon>Eukaryota</taxon>
        <taxon>Fungi</taxon>
        <taxon>Dikarya</taxon>
        <taxon>Ascomycota</taxon>
        <taxon>Pezizomycotina</taxon>
        <taxon>Sordariomycetes</taxon>
        <taxon>Xylariomycetidae</taxon>
        <taxon>Amphisphaeriales</taxon>
        <taxon>Pseudomassariaceae</taxon>
        <taxon>Pseudomassariella</taxon>
    </lineage>
</organism>
<comment type="caution">
    <text evidence="1">The sequence shown here is derived from an EMBL/GenBank/DDBJ whole genome shotgun (WGS) entry which is preliminary data.</text>
</comment>
<keyword evidence="2" id="KW-1185">Reference proteome</keyword>
<dbReference type="RefSeq" id="XP_040720102.1">
    <property type="nucleotide sequence ID" value="XM_040859426.1"/>
</dbReference>
<dbReference type="AlphaFoldDB" id="A0A1Y2EEZ7"/>
<protein>
    <submittedName>
        <fullName evidence="1">Uncharacterized protein</fullName>
    </submittedName>
</protein>
<accession>A0A1Y2EEZ7</accession>
<proteinExistence type="predicted"/>
<evidence type="ECO:0000313" key="2">
    <source>
        <dbReference type="Proteomes" id="UP000193689"/>
    </source>
</evidence>
<sequence length="60" mass="6378">MTFSFLSLQGTFSISMSAPCFLGSYPGTRAQITVPIKPICTLVPSKPAIRTTVTADLAEL</sequence>
<reference evidence="1 2" key="1">
    <citation type="submission" date="2016-07" db="EMBL/GenBank/DDBJ databases">
        <title>Pervasive Adenine N6-methylation of Active Genes in Fungi.</title>
        <authorList>
            <consortium name="DOE Joint Genome Institute"/>
            <person name="Mondo S.J."/>
            <person name="Dannebaum R.O."/>
            <person name="Kuo R.C."/>
            <person name="Labutti K."/>
            <person name="Haridas S."/>
            <person name="Kuo A."/>
            <person name="Salamov A."/>
            <person name="Ahrendt S.R."/>
            <person name="Lipzen A."/>
            <person name="Sullivan W."/>
            <person name="Andreopoulos W.B."/>
            <person name="Clum A."/>
            <person name="Lindquist E."/>
            <person name="Daum C."/>
            <person name="Ramamoorthy G.K."/>
            <person name="Gryganskyi A."/>
            <person name="Culley D."/>
            <person name="Magnuson J.K."/>
            <person name="James T.Y."/>
            <person name="O'Malley M.A."/>
            <person name="Stajich J.E."/>
            <person name="Spatafora J.W."/>
            <person name="Visel A."/>
            <person name="Grigoriev I.V."/>
        </authorList>
    </citation>
    <scope>NUCLEOTIDE SEQUENCE [LARGE SCALE GENOMIC DNA]</scope>
    <source>
        <strain evidence="1 2">CBS 129021</strain>
    </source>
</reference>
<gene>
    <name evidence="1" type="ORF">BCR38DRAFT_421133</name>
</gene>
<name>A0A1Y2EEZ7_9PEZI</name>
<dbReference type="GeneID" id="63775638"/>
<evidence type="ECO:0000313" key="1">
    <source>
        <dbReference type="EMBL" id="ORY70152.1"/>
    </source>
</evidence>
<dbReference type="InParanoid" id="A0A1Y2EEZ7"/>